<dbReference type="Gene3D" id="1.50.10.10">
    <property type="match status" value="1"/>
</dbReference>
<gene>
    <name evidence="7" type="ORF">PaecuDRAFT_3926</name>
</gene>
<dbReference type="Gene3D" id="2.70.98.40">
    <property type="entry name" value="Glycoside hydrolase, family 65, N-terminal domain"/>
    <property type="match status" value="2"/>
</dbReference>
<dbReference type="PANTHER" id="PTHR37469:SF2">
    <property type="entry name" value="CELLOBIONIC ACID PHOSPHORYLASE"/>
    <property type="match status" value="1"/>
</dbReference>
<evidence type="ECO:0000259" key="4">
    <source>
        <dbReference type="Pfam" id="PF06165"/>
    </source>
</evidence>
<name>E0IE35_9BACL</name>
<keyword evidence="8" id="KW-1185">Reference proteome</keyword>
<keyword evidence="3" id="KW-0472">Membrane</keyword>
<evidence type="ECO:0000256" key="2">
    <source>
        <dbReference type="ARBA" id="ARBA00022679"/>
    </source>
</evidence>
<dbReference type="PANTHER" id="PTHR37469">
    <property type="entry name" value="CELLOBIONIC ACID PHOSPHORYLASE-RELATED"/>
    <property type="match status" value="1"/>
</dbReference>
<evidence type="ECO:0000259" key="6">
    <source>
        <dbReference type="Pfam" id="PF17167"/>
    </source>
</evidence>
<feature type="domain" description="Glycoamylase-like" evidence="5">
    <location>
        <begin position="1181"/>
        <end position="1376"/>
    </location>
</feature>
<keyword evidence="3" id="KW-1133">Transmembrane helix</keyword>
<dbReference type="Gene3D" id="1.50.10.140">
    <property type="match status" value="1"/>
</dbReference>
<dbReference type="InterPro" id="IPR033432">
    <property type="entry name" value="GH94_catalytic"/>
</dbReference>
<dbReference type="STRING" id="717606.PaecuDRAFT_3926"/>
<protein>
    <submittedName>
        <fullName evidence="7">Glycosyltransferase 36</fullName>
    </submittedName>
</protein>
<dbReference type="EMBL" id="AEDD01000011">
    <property type="protein sequence ID" value="EFM09389.1"/>
    <property type="molecule type" value="Genomic_DNA"/>
</dbReference>
<evidence type="ECO:0000256" key="3">
    <source>
        <dbReference type="SAM" id="Phobius"/>
    </source>
</evidence>
<dbReference type="CDD" id="cd11756">
    <property type="entry name" value="GH94N_ChvB_NdvB_1_like"/>
    <property type="match status" value="1"/>
</dbReference>
<dbReference type="RefSeq" id="WP_006039912.1">
    <property type="nucleotide sequence ID" value="NZ_AEDD01000011.1"/>
</dbReference>
<keyword evidence="2 7" id="KW-0808">Transferase</keyword>
<evidence type="ECO:0000313" key="8">
    <source>
        <dbReference type="Proteomes" id="UP000005387"/>
    </source>
</evidence>
<organism evidence="7 8">
    <name type="scientific">Paenibacillus curdlanolyticus YK9</name>
    <dbReference type="NCBI Taxonomy" id="717606"/>
    <lineage>
        <taxon>Bacteria</taxon>
        <taxon>Bacillati</taxon>
        <taxon>Bacillota</taxon>
        <taxon>Bacilli</taxon>
        <taxon>Bacillales</taxon>
        <taxon>Paenibacillaceae</taxon>
        <taxon>Paenibacillus</taxon>
    </lineage>
</organism>
<dbReference type="InterPro" id="IPR011013">
    <property type="entry name" value="Gal_mutarotase_sf_dom"/>
</dbReference>
<dbReference type="InterPro" id="IPR037824">
    <property type="entry name" value="GH94N_2_NdvB"/>
</dbReference>
<dbReference type="InterPro" id="IPR008928">
    <property type="entry name" value="6-hairpin_glycosidase_sf"/>
</dbReference>
<dbReference type="Gene3D" id="2.60.420.10">
    <property type="entry name" value="Maltose phosphorylase, domain 3"/>
    <property type="match status" value="1"/>
</dbReference>
<evidence type="ECO:0000313" key="7">
    <source>
        <dbReference type="EMBL" id="EFM09389.1"/>
    </source>
</evidence>
<dbReference type="OrthoDB" id="9769991at2"/>
<dbReference type="Proteomes" id="UP000005387">
    <property type="component" value="Unassembled WGS sequence"/>
</dbReference>
<feature type="transmembrane region" description="Helical" evidence="3">
    <location>
        <begin position="405"/>
        <end position="427"/>
    </location>
</feature>
<dbReference type="SUPFAM" id="SSF74650">
    <property type="entry name" value="Galactose mutarotase-like"/>
    <property type="match status" value="2"/>
</dbReference>
<dbReference type="InterPro" id="IPR012341">
    <property type="entry name" value="6hp_glycosidase-like_sf"/>
</dbReference>
<dbReference type="SUPFAM" id="SSF48208">
    <property type="entry name" value="Six-hairpin glycosidases"/>
    <property type="match status" value="1"/>
</dbReference>
<dbReference type="InterPro" id="IPR037820">
    <property type="entry name" value="GH94N_NdvB"/>
</dbReference>
<dbReference type="GO" id="GO:0016757">
    <property type="term" value="F:glycosyltransferase activity"/>
    <property type="evidence" value="ECO:0007669"/>
    <property type="project" value="UniProtKB-KW"/>
</dbReference>
<dbReference type="Pfam" id="PF17167">
    <property type="entry name" value="Glyco_hydro_94"/>
    <property type="match status" value="1"/>
</dbReference>
<accession>E0IE35</accession>
<keyword evidence="3" id="KW-0812">Transmembrane</keyword>
<dbReference type="Pfam" id="PF10091">
    <property type="entry name" value="Glycoamylase"/>
    <property type="match status" value="1"/>
</dbReference>
<dbReference type="SMART" id="SM01068">
    <property type="entry name" value="CBM_X"/>
    <property type="match status" value="2"/>
</dbReference>
<feature type="transmembrane region" description="Helical" evidence="3">
    <location>
        <begin position="814"/>
        <end position="830"/>
    </location>
</feature>
<reference evidence="7 8" key="1">
    <citation type="submission" date="2010-07" db="EMBL/GenBank/DDBJ databases">
        <title>The draft genome of Paenibacillus curdlanolyticus YK9.</title>
        <authorList>
            <consortium name="US DOE Joint Genome Institute (JGI-PGF)"/>
            <person name="Lucas S."/>
            <person name="Copeland A."/>
            <person name="Lapidus A."/>
            <person name="Cheng J.-F."/>
            <person name="Bruce D."/>
            <person name="Goodwin L."/>
            <person name="Pitluck S."/>
            <person name="Land M.L."/>
            <person name="Hauser L."/>
            <person name="Chang Y.-J."/>
            <person name="Jeffries C."/>
            <person name="Anderson I.J."/>
            <person name="Johnson E."/>
            <person name="Loganathan U."/>
            <person name="Mulhopadhyay B."/>
            <person name="Kyrpides N."/>
            <person name="Woyke T.J."/>
        </authorList>
    </citation>
    <scope>NUCLEOTIDE SEQUENCE [LARGE SCALE GENOMIC DNA]</scope>
    <source>
        <strain evidence="7 8">YK9</strain>
    </source>
</reference>
<feature type="transmembrane region" description="Helical" evidence="3">
    <location>
        <begin position="927"/>
        <end position="946"/>
    </location>
</feature>
<dbReference type="GO" id="GO:0030246">
    <property type="term" value="F:carbohydrate binding"/>
    <property type="evidence" value="ECO:0007669"/>
    <property type="project" value="InterPro"/>
</dbReference>
<dbReference type="CDD" id="cd11753">
    <property type="entry name" value="GH94N_ChvB_NdvB_2_like"/>
    <property type="match status" value="1"/>
</dbReference>
<dbReference type="InterPro" id="IPR010383">
    <property type="entry name" value="Glyco_hydrolase_94_b-supersand"/>
</dbReference>
<dbReference type="GO" id="GO:0005975">
    <property type="term" value="P:carbohydrate metabolic process"/>
    <property type="evidence" value="ECO:0007669"/>
    <property type="project" value="InterPro"/>
</dbReference>
<dbReference type="Pfam" id="PF06165">
    <property type="entry name" value="GH94_b-supersand"/>
    <property type="match status" value="2"/>
</dbReference>
<dbReference type="InterPro" id="IPR052047">
    <property type="entry name" value="GH94_Enzymes"/>
</dbReference>
<feature type="transmembrane region" description="Helical" evidence="3">
    <location>
        <begin position="433"/>
        <end position="459"/>
    </location>
</feature>
<dbReference type="InterPro" id="IPR019282">
    <property type="entry name" value="Glycoamylase-like_cons_dom"/>
</dbReference>
<feature type="domain" description="Glycosyl hydrolase 94 supersandwich" evidence="4">
    <location>
        <begin position="1433"/>
        <end position="1703"/>
    </location>
</feature>
<proteinExistence type="predicted"/>
<evidence type="ECO:0000259" key="5">
    <source>
        <dbReference type="Pfam" id="PF10091"/>
    </source>
</evidence>
<evidence type="ECO:0000256" key="1">
    <source>
        <dbReference type="ARBA" id="ARBA00022676"/>
    </source>
</evidence>
<keyword evidence="1" id="KW-0328">Glycosyltransferase</keyword>
<feature type="domain" description="Glycosyl hydrolase 94 catalytic" evidence="6">
    <location>
        <begin position="2236"/>
        <end position="2660"/>
    </location>
</feature>
<sequence length="2767" mass="309309">MILNAEQLEQKAHELALVHNPSVTRPNDAGVIRAWERDMDSLRQFTAVLKADGGVCTQPAEQWLLDHADFIEKEALVVQRELKRGLLRKLTWLKTDGRPRALAIGDVYYRSTNGLLTFDSLTAFLNAYQEIAALTLAEAWSMPVLLRIAAISRLADLMRDVRERHEACARVERLLKSLGPPDTKLHASAIKEALERQGDSLPLSGAVLVHLISHLSEWAEDAGTVREWLICKLDTGTEHLNRIVTYEHQLQAAHEVECGHLIGSIRTLSRGQWKLAFEQISVVERTLITERSGAYRKLDEPSKHTLRQRVEQLASRFGVPENLIASQAIELADMRAERYGSEAFDIDLAGDLHPVDRSGAAPRDTFAAFYLLDTSGVEQLHQSLHACSEPRKLRGAVVRRRRGSAYAMSIGAAFILFAVVFMTWAGIGAGLTAGMWAAVIVTLLMPAAEWAITVGHGLIGSAARTRPLLRYDLSSGIPAEAKTLVVMPIIWSKPEEVEEMADRLELHYLANRDDQLYFALLGDYTDASNERAPGDEALLRAARERVARLNEQHPREDGGRTFHLFQRKRQWNEAENVWMGWERKRGKLVEFVGLLRGDANTSFLNSKALSEELYDVRYLITLDADTELPIGAAQRMIGTMHLPYNRPRLNASRTRVVEGYGVLQPRIGISYESVSNSRLARLWSGEPGIDPYAFAMSDPYQDVFGQGIFTGKGIMDIDAFAAVLSERIPNNTVLSHDLLEGGFLRGGLLCDIELIDGHPATFNAFQKRLHRWVRGDWQLLCWLMPRVCNRTGELQTVDLSPLTRWQIIDNLRRSALLPGIVALFLAAAFMPTQAWAVMTIVALLTVCMPIVRTLVQPVRFMRKPSTLLSAGGQSIVALVTLPYQTVLMIDAIGRTLFRMYRSRQRLLEWTSSAEVERRSEKPRAIHGLGWGIVIALAYGAVSFLSAHAAVRWTGVSIALIWLAAPTVVRWISSPPAKLDKPLSEDERAQLTRLAADIWSYFDRYAVESDNWLAPDNVQLDPPNGPARRTSPTNIGLQLACTLAARDFGFIETADMLTRMERTVDTIERMEKWKGHLYNWYETHTLRPLPPLYVSTVDSGNFVGYLITVKEGIAEYIAGKMTTGGKKPDNALRERGLRLNARLAKLINETEFAPLYDDASQLFTLGYHASAERKETILYDLLASEARQASFLAIAFGQAPAAHWFKLGRAMTKSGKDATLLSWSGTMFEYLMPALLMRTYRNTLWDKTYRGAVRRQIEYAKQRGVPFGISESGYYAFDYQMNYQYHAFGVPGLGFQRGLEDDLVLAPYAAIMALPYAKNEALESLRRMEEMGARGEHGYYEAIDCTDKRMPDGQRSVVIRSFMVHHQGMSLLTLANMLLPRTMVDRFHADKRVQAAELLLQERMPEKPALIADSAKAYSSRTTAVEEQERTAPLREFTDPITTVPEVCVLSNGSFSSVVSNNGGGFTRFGAISISRWREDPVIDPPGIGMYIRDVSNGAVWSPAYEPSRVASSEMRTQFSLHQASFLRKDGPFETELDICVSPEYPAEVRRIMVTNTSSDIRIVEITTYTELALAPPNADDAHPAFSKLFVQTEYDADAECLLAVRRPRDSHEKPRWAIQSLSIGCDALGPIEYETDRACFIGRGHTLQHPQSLSSRLSGTVGAVLDPIFAIRRRVSIGPGEQVKLFAITGTAESREEALSITQALCGEQQIERTFQLAWTHSRIDLRHQRLTAHEASLFHTLAGRILYPSPLRPERAESIAANGKGQSGLWSMGISGDLPIVLVTLEDRSQFPFAIRLMSGHGYLCRRGLPYDLVILNESAGGYQQDVSDNLRVAIEQNVDKQAVRPGGVYPVAANQLSVEERTLLLAVARVVLRADGPSLKAQLKGLAAGQPADGREALSLATEGQQTLPYAPPTAESPEELELFNGWGGFTTDGKEYRIILRGGKFLTAPWSNVMANQTFGFLVTELGTGYTWWRNSREFKLTPWSNDPVLDHPGEACYIRDERTGVFGSPTPAPASADAPCIVSHGRGYTRFNKTENGLKQQMTVYVPKSDPVKIVELTLDNVTDQQRELSVSYVCDWVLGVKRSISASHIVTEWDAEAGAMLVRNAYQETFRDDWAFLRMHDADEAARGNDLEESGTASRLSFTSDRAEWLGRGGTPASPEAMKRERLSGFTGVQHDACGAVQLKVTVEPGASKTVYVLLGAEHSREGALAIARKYSQAAVCRAAFAEVVQFWEETTLQTKVATPNKEMNYLLNGWLLYQALCCRMWARTAFYQAGGAFGYRDQLQDSLSMLHARPDITRAQIVLHAAHQYEEGDVQHWWHEETERGIRTKYSDDLLWLPYTAARYITQTADATVLDEIAPYLTSAMLTDEEHERYEATIQSEQRSTVYEHCVRAIERASRFGENGLPLMGIGDWNDGMNSVGDLGKGESVWLGWFLCEVLRQFAEVCDLRGDAERAETYRNRREAIAAAIDKSAWDGEWYRRARTDEGNWLGSTRNEECRIDAIAQSWSVISGAAPKEKAQQAMASFDRELVDRDIMVARLLTPPFDRTDPSPGYIQGYPPGLRENGAQYTHGVIWSIVAWCGLGNGDKAMDLFHLLNPVTHARSESDVRKYAGEPYVMAADVYTRDPVKGRAGWTWYTGASGWMYQAGLEWIIGLRRRSNRLYFNPAVPREWPSFEVEYRYGKTVYHIKVKLVDTLTEQEQAMPLDIDAAGDLQPHRDSTAVKRDEHGSYIELVDRGGIQPVEMTLPRAAHHAAAPTDSRA</sequence>
<dbReference type="eggNOG" id="COG3459">
    <property type="taxonomic scope" value="Bacteria"/>
</dbReference>
<feature type="domain" description="Glycosyl hydrolase 94 supersandwich" evidence="4">
    <location>
        <begin position="1937"/>
        <end position="2222"/>
    </location>
</feature>
<dbReference type="InterPro" id="IPR037018">
    <property type="entry name" value="GH65_N"/>
</dbReference>